<dbReference type="Proteomes" id="UP000053676">
    <property type="component" value="Unassembled WGS sequence"/>
</dbReference>
<evidence type="ECO:0000313" key="1">
    <source>
        <dbReference type="EMBL" id="ETN78187.1"/>
    </source>
</evidence>
<accession>W2TAZ5</accession>
<organism evidence="1 2">
    <name type="scientific">Necator americanus</name>
    <name type="common">Human hookworm</name>
    <dbReference type="NCBI Taxonomy" id="51031"/>
    <lineage>
        <taxon>Eukaryota</taxon>
        <taxon>Metazoa</taxon>
        <taxon>Ecdysozoa</taxon>
        <taxon>Nematoda</taxon>
        <taxon>Chromadorea</taxon>
        <taxon>Rhabditida</taxon>
        <taxon>Rhabditina</taxon>
        <taxon>Rhabditomorpha</taxon>
        <taxon>Strongyloidea</taxon>
        <taxon>Ancylostomatidae</taxon>
        <taxon>Bunostominae</taxon>
        <taxon>Necator</taxon>
    </lineage>
</organism>
<dbReference type="EMBL" id="KI660020">
    <property type="protein sequence ID" value="ETN78187.1"/>
    <property type="molecule type" value="Genomic_DNA"/>
</dbReference>
<gene>
    <name evidence="1" type="ORF">NECAME_10508</name>
</gene>
<proteinExistence type="predicted"/>
<reference evidence="2" key="1">
    <citation type="journal article" date="2014" name="Nat. Genet.">
        <title>Genome of the human hookworm Necator americanus.</title>
        <authorList>
            <person name="Tang Y.T."/>
            <person name="Gao X."/>
            <person name="Rosa B.A."/>
            <person name="Abubucker S."/>
            <person name="Hallsworth-Pepin K."/>
            <person name="Martin J."/>
            <person name="Tyagi R."/>
            <person name="Heizer E."/>
            <person name="Zhang X."/>
            <person name="Bhonagiri-Palsikar V."/>
            <person name="Minx P."/>
            <person name="Warren W.C."/>
            <person name="Wang Q."/>
            <person name="Zhan B."/>
            <person name="Hotez P.J."/>
            <person name="Sternberg P.W."/>
            <person name="Dougall A."/>
            <person name="Gaze S.T."/>
            <person name="Mulvenna J."/>
            <person name="Sotillo J."/>
            <person name="Ranganathan S."/>
            <person name="Rabelo E.M."/>
            <person name="Wilson R.K."/>
            <person name="Felgner P.L."/>
            <person name="Bethony J."/>
            <person name="Hawdon J.M."/>
            <person name="Gasser R.B."/>
            <person name="Loukas A."/>
            <person name="Mitreva M."/>
        </authorList>
    </citation>
    <scope>NUCLEOTIDE SEQUENCE [LARGE SCALE GENOMIC DNA]</scope>
</reference>
<sequence length="83" mass="9478">MLKHENCPQWQRICSILYIPVLAGKHSAAANIVVNVWAAGYVWIFADIRTWCNHFPVLFANGAIIYKVFFLDSGYLKDNFSIS</sequence>
<evidence type="ECO:0000313" key="2">
    <source>
        <dbReference type="Proteomes" id="UP000053676"/>
    </source>
</evidence>
<dbReference type="KEGG" id="nai:NECAME_10508"/>
<keyword evidence="2" id="KW-1185">Reference proteome</keyword>
<protein>
    <submittedName>
        <fullName evidence="1">Uncharacterized protein</fullName>
    </submittedName>
</protein>
<dbReference type="AlphaFoldDB" id="W2TAZ5"/>
<name>W2TAZ5_NECAM</name>